<evidence type="ECO:0000256" key="3">
    <source>
        <dbReference type="ARBA" id="ARBA00023125"/>
    </source>
</evidence>
<keyword evidence="6" id="KW-1185">Reference proteome</keyword>
<dbReference type="AlphaFoldDB" id="A0A1H2GZD2"/>
<dbReference type="REBASE" id="163096">
    <property type="entry name" value="S.Ppo17875ORF2648P"/>
</dbReference>
<dbReference type="PANTHER" id="PTHR30408">
    <property type="entry name" value="TYPE-1 RESTRICTION ENZYME ECOKI SPECIFICITY PROTEIN"/>
    <property type="match status" value="1"/>
</dbReference>
<reference evidence="6" key="1">
    <citation type="submission" date="2016-10" db="EMBL/GenBank/DDBJ databases">
        <authorList>
            <person name="Varghese N."/>
            <person name="Submissions S."/>
        </authorList>
    </citation>
    <scope>NUCLEOTIDE SEQUENCE [LARGE SCALE GENOMIC DNA]</scope>
    <source>
        <strain evidence="6">DSM 17875</strain>
    </source>
</reference>
<proteinExistence type="inferred from homology"/>
<gene>
    <name evidence="5" type="ORF">SAMN05216296_2649</name>
</gene>
<dbReference type="RefSeq" id="WP_090196157.1">
    <property type="nucleotide sequence ID" value="NZ_LT629785.1"/>
</dbReference>
<protein>
    <submittedName>
        <fullName evidence="5">Type I restriction enzyme, S subunit</fullName>
    </submittedName>
</protein>
<sequence length="445" mass="50074">MTFPAYPAYKDSGIEWLGKVPEHWEEKPFFSLVSERCESNSGMKQDNLLSLSYGCIVNKDINTLDGLLPASFETYQLVYPGDIVFRLTDLQNDKRSLRSAIVREVGIITSAYLAGRCVNILSEFANHLFRAYDTIKVFYSMGGGLRQSMKYSDMKWLPIFLPSDQEQAKIACFLDYETVRIDALIEEQQHLIELLKEKRQAVISHAVTKGLDPTVPMKDSGVEWLGEVPAHWICKSYRYASVIYRGKFSHRPRNDPSLYDGDYAFIQTGDIARADKYIRDYKQTLNEKGVAVSQKFPAETLVMAIAANVGDTAILGFEAYAPDSVVGFKPEKDIELEFLRFSLIAALQELKKTSTQSTQANLNIDRISGIQSVFPPVTEQVEITGYLNVLMEQFSLLEQQAMASIELMNERRAALISAAVTGKIDVRGWQPPASTIIPELEQEAV</sequence>
<dbReference type="Gene3D" id="1.10.287.1120">
    <property type="entry name" value="Bipartite methylase S protein"/>
    <property type="match status" value="1"/>
</dbReference>
<evidence type="ECO:0000256" key="2">
    <source>
        <dbReference type="ARBA" id="ARBA00022747"/>
    </source>
</evidence>
<keyword evidence="3" id="KW-0238">DNA-binding</keyword>
<dbReference type="InterPro" id="IPR052021">
    <property type="entry name" value="Type-I_RS_S_subunit"/>
</dbReference>
<dbReference type="InterPro" id="IPR044946">
    <property type="entry name" value="Restrct_endonuc_typeI_TRD_sf"/>
</dbReference>
<dbReference type="GO" id="GO:0009307">
    <property type="term" value="P:DNA restriction-modification system"/>
    <property type="evidence" value="ECO:0007669"/>
    <property type="project" value="UniProtKB-KW"/>
</dbReference>
<dbReference type="SUPFAM" id="SSF116734">
    <property type="entry name" value="DNA methylase specificity domain"/>
    <property type="match status" value="2"/>
</dbReference>
<dbReference type="OrthoDB" id="9798929at2"/>
<dbReference type="InterPro" id="IPR000055">
    <property type="entry name" value="Restrct_endonuc_typeI_TRD"/>
</dbReference>
<name>A0A1H2GZD2_9PSED</name>
<dbReference type="Proteomes" id="UP000243232">
    <property type="component" value="Chromosome I"/>
</dbReference>
<dbReference type="PANTHER" id="PTHR30408:SF12">
    <property type="entry name" value="TYPE I RESTRICTION ENZYME MJAVIII SPECIFICITY SUBUNIT"/>
    <property type="match status" value="1"/>
</dbReference>
<evidence type="ECO:0000313" key="5">
    <source>
        <dbReference type="EMBL" id="SDU24954.1"/>
    </source>
</evidence>
<comment type="similarity">
    <text evidence="1">Belongs to the type-I restriction system S methylase family.</text>
</comment>
<evidence type="ECO:0000313" key="6">
    <source>
        <dbReference type="Proteomes" id="UP000243232"/>
    </source>
</evidence>
<evidence type="ECO:0000259" key="4">
    <source>
        <dbReference type="Pfam" id="PF01420"/>
    </source>
</evidence>
<dbReference type="Gene3D" id="3.90.220.20">
    <property type="entry name" value="DNA methylase specificity domains"/>
    <property type="match status" value="2"/>
</dbReference>
<evidence type="ECO:0000256" key="1">
    <source>
        <dbReference type="ARBA" id="ARBA00010923"/>
    </source>
</evidence>
<dbReference type="CDD" id="cd17282">
    <property type="entry name" value="RMtype1_S_Eco16444ORF1681_TRD1-CR1_like"/>
    <property type="match status" value="1"/>
</dbReference>
<dbReference type="Pfam" id="PF01420">
    <property type="entry name" value="Methylase_S"/>
    <property type="match status" value="1"/>
</dbReference>
<dbReference type="GO" id="GO:0003677">
    <property type="term" value="F:DNA binding"/>
    <property type="evidence" value="ECO:0007669"/>
    <property type="project" value="UniProtKB-KW"/>
</dbReference>
<dbReference type="EMBL" id="LT629785">
    <property type="protein sequence ID" value="SDU24954.1"/>
    <property type="molecule type" value="Genomic_DNA"/>
</dbReference>
<organism evidence="5 6">
    <name type="scientific">Pseudomonas pohangensis</name>
    <dbReference type="NCBI Taxonomy" id="364197"/>
    <lineage>
        <taxon>Bacteria</taxon>
        <taxon>Pseudomonadati</taxon>
        <taxon>Pseudomonadota</taxon>
        <taxon>Gammaproteobacteria</taxon>
        <taxon>Pseudomonadales</taxon>
        <taxon>Pseudomonadaceae</taxon>
        <taxon>Pseudomonas</taxon>
    </lineage>
</organism>
<dbReference type="STRING" id="364197.SAMN05216296_2649"/>
<accession>A0A1H2GZD2</accession>
<keyword evidence="2" id="KW-0680">Restriction system</keyword>
<feature type="domain" description="Type I restriction modification DNA specificity" evidence="4">
    <location>
        <begin position="260"/>
        <end position="406"/>
    </location>
</feature>